<organism evidence="3 4">
    <name type="scientific">Pedobacter nyackensis</name>
    <dbReference type="NCBI Taxonomy" id="475255"/>
    <lineage>
        <taxon>Bacteria</taxon>
        <taxon>Pseudomonadati</taxon>
        <taxon>Bacteroidota</taxon>
        <taxon>Sphingobacteriia</taxon>
        <taxon>Sphingobacteriales</taxon>
        <taxon>Sphingobacteriaceae</taxon>
        <taxon>Pedobacter</taxon>
    </lineage>
</organism>
<keyword evidence="4" id="KW-1185">Reference proteome</keyword>
<proteinExistence type="predicted"/>
<evidence type="ECO:0000256" key="2">
    <source>
        <dbReference type="SAM" id="Phobius"/>
    </source>
</evidence>
<name>A0A1W2ABW6_9SPHI</name>
<keyword evidence="2" id="KW-0812">Transmembrane</keyword>
<keyword evidence="2" id="KW-1133">Transmembrane helix</keyword>
<dbReference type="EMBL" id="FWYB01000001">
    <property type="protein sequence ID" value="SMC58156.1"/>
    <property type="molecule type" value="Genomic_DNA"/>
</dbReference>
<dbReference type="AlphaFoldDB" id="A0A1W2ABW6"/>
<accession>A0A1W2ABW6</accession>
<dbReference type="RefSeq" id="WP_200816294.1">
    <property type="nucleotide sequence ID" value="NZ_FWYB01000001.1"/>
</dbReference>
<evidence type="ECO:0000313" key="4">
    <source>
        <dbReference type="Proteomes" id="UP000192678"/>
    </source>
</evidence>
<dbReference type="STRING" id="475255.SAMN04488101_101461"/>
<feature type="region of interest" description="Disordered" evidence="1">
    <location>
        <begin position="30"/>
        <end position="50"/>
    </location>
</feature>
<evidence type="ECO:0000256" key="1">
    <source>
        <dbReference type="SAM" id="MobiDB-lite"/>
    </source>
</evidence>
<feature type="transmembrane region" description="Helical" evidence="2">
    <location>
        <begin position="6"/>
        <end position="22"/>
    </location>
</feature>
<evidence type="ECO:0000313" key="3">
    <source>
        <dbReference type="EMBL" id="SMC58156.1"/>
    </source>
</evidence>
<keyword evidence="2" id="KW-0472">Membrane</keyword>
<reference evidence="3 4" key="1">
    <citation type="submission" date="2017-04" db="EMBL/GenBank/DDBJ databases">
        <authorList>
            <person name="Afonso C.L."/>
            <person name="Miller P.J."/>
            <person name="Scott M.A."/>
            <person name="Spackman E."/>
            <person name="Goraichik I."/>
            <person name="Dimitrov K.M."/>
            <person name="Suarez D.L."/>
            <person name="Swayne D.E."/>
        </authorList>
    </citation>
    <scope>NUCLEOTIDE SEQUENCE [LARGE SCALE GENOMIC DNA]</scope>
    <source>
        <strain evidence="3 4">DSM 19625</strain>
    </source>
</reference>
<protein>
    <submittedName>
        <fullName evidence="3">Uncharacterized protein</fullName>
    </submittedName>
</protein>
<dbReference type="Proteomes" id="UP000192678">
    <property type="component" value="Unassembled WGS sequence"/>
</dbReference>
<gene>
    <name evidence="3" type="ORF">SAMN04488101_101461</name>
</gene>
<sequence length="50" mass="5771">MDYTLVAIVVVLVISLIAYLILRNKKDEKRYVDESNKADLKPDKHDKPKA</sequence>